<reference evidence="2 3" key="1">
    <citation type="submission" date="2018-05" db="EMBL/GenBank/DDBJ databases">
        <title>Complete genome sequence of sponge-derived Streptomyces sp. HNM0039.</title>
        <authorList>
            <person name="Huang X."/>
            <person name="Zhou S."/>
        </authorList>
    </citation>
    <scope>NUCLEOTIDE SEQUENCE [LARGE SCALE GENOMIC DNA]</scope>
    <source>
        <strain evidence="2 3">HNM0039</strain>
    </source>
</reference>
<evidence type="ECO:0000256" key="1">
    <source>
        <dbReference type="SAM" id="MobiDB-lite"/>
    </source>
</evidence>
<organism evidence="2 3">
    <name type="scientific">Streptomyces tirandamycinicus</name>
    <dbReference type="NCBI Taxonomy" id="2174846"/>
    <lineage>
        <taxon>Bacteria</taxon>
        <taxon>Bacillati</taxon>
        <taxon>Actinomycetota</taxon>
        <taxon>Actinomycetes</taxon>
        <taxon>Kitasatosporales</taxon>
        <taxon>Streptomycetaceae</taxon>
        <taxon>Streptomyces</taxon>
    </lineage>
</organism>
<accession>A0A2S1T285</accession>
<dbReference type="KEGG" id="stir:DDW44_31195"/>
<sequence>MTRGYAEIAATPLDGTPSIKIAELVRDWSNKRRADEASARRIEAEADRGEAEARQENARARQMEAQARQMEAHADLVQWAVDQTRGGPVSPGELFAAITPDQLQALSRLAETPTELQLPPHVSQDE</sequence>
<feature type="region of interest" description="Disordered" evidence="1">
    <location>
        <begin position="32"/>
        <end position="69"/>
    </location>
</feature>
<dbReference type="RefSeq" id="WP_108908637.1">
    <property type="nucleotide sequence ID" value="NZ_CP029188.1"/>
</dbReference>
<protein>
    <submittedName>
        <fullName evidence="2">Uncharacterized protein</fullName>
    </submittedName>
</protein>
<dbReference type="EMBL" id="CP029188">
    <property type="protein sequence ID" value="AWI32779.1"/>
    <property type="molecule type" value="Genomic_DNA"/>
</dbReference>
<evidence type="ECO:0000313" key="2">
    <source>
        <dbReference type="EMBL" id="AWI32779.1"/>
    </source>
</evidence>
<feature type="compositionally biased region" description="Basic and acidic residues" evidence="1">
    <location>
        <begin position="32"/>
        <end position="62"/>
    </location>
</feature>
<proteinExistence type="predicted"/>
<evidence type="ECO:0000313" key="3">
    <source>
        <dbReference type="Proteomes" id="UP000244900"/>
    </source>
</evidence>
<dbReference type="AlphaFoldDB" id="A0A2S1T285"/>
<keyword evidence="3" id="KW-1185">Reference proteome</keyword>
<gene>
    <name evidence="2" type="ORF">DDW44_31195</name>
</gene>
<dbReference type="Proteomes" id="UP000244900">
    <property type="component" value="Chromosome"/>
</dbReference>
<name>A0A2S1T285_9ACTN</name>